<protein>
    <recommendedName>
        <fullName evidence="2">histidine kinase</fullName>
        <ecNumber evidence="2">2.7.13.3</ecNumber>
    </recommendedName>
</protein>
<dbReference type="InterPro" id="IPR001789">
    <property type="entry name" value="Sig_transdc_resp-reg_receiver"/>
</dbReference>
<dbReference type="InterPro" id="IPR036097">
    <property type="entry name" value="HisK_dim/P_sf"/>
</dbReference>
<feature type="domain" description="Response regulatory" evidence="6">
    <location>
        <begin position="8"/>
        <end position="124"/>
    </location>
</feature>
<dbReference type="PRINTS" id="PR00344">
    <property type="entry name" value="BCTRLSENSOR"/>
</dbReference>
<keyword evidence="3 4" id="KW-0597">Phosphoprotein</keyword>
<dbReference type="AlphaFoldDB" id="A0AAU7DHN1"/>
<dbReference type="InterPro" id="IPR003594">
    <property type="entry name" value="HATPase_dom"/>
</dbReference>
<evidence type="ECO:0000256" key="1">
    <source>
        <dbReference type="ARBA" id="ARBA00000085"/>
    </source>
</evidence>
<dbReference type="PROSITE" id="PS50109">
    <property type="entry name" value="HIS_KIN"/>
    <property type="match status" value="1"/>
</dbReference>
<evidence type="ECO:0000259" key="5">
    <source>
        <dbReference type="PROSITE" id="PS50109"/>
    </source>
</evidence>
<dbReference type="EC" id="2.7.13.3" evidence="2"/>
<accession>A0AAU7DHN1</accession>
<dbReference type="SUPFAM" id="SSF55785">
    <property type="entry name" value="PYP-like sensor domain (PAS domain)"/>
    <property type="match status" value="1"/>
</dbReference>
<dbReference type="PANTHER" id="PTHR43547">
    <property type="entry name" value="TWO-COMPONENT HISTIDINE KINASE"/>
    <property type="match status" value="1"/>
</dbReference>
<dbReference type="Pfam" id="PF00512">
    <property type="entry name" value="HisKA"/>
    <property type="match status" value="1"/>
</dbReference>
<dbReference type="PROSITE" id="PS50110">
    <property type="entry name" value="RESPONSE_REGULATORY"/>
    <property type="match status" value="1"/>
</dbReference>
<reference evidence="7" key="1">
    <citation type="submission" date="2023-03" db="EMBL/GenBank/DDBJ databases">
        <title>Edaphobacter sp.</title>
        <authorList>
            <person name="Huber K.J."/>
            <person name="Papendorf J."/>
            <person name="Pilke C."/>
            <person name="Bunk B."/>
            <person name="Sproeer C."/>
            <person name="Pester M."/>
        </authorList>
    </citation>
    <scope>NUCLEOTIDE SEQUENCE</scope>
    <source>
        <strain evidence="7">DSM 110680</strain>
    </source>
</reference>
<dbReference type="InterPro" id="IPR004358">
    <property type="entry name" value="Sig_transdc_His_kin-like_C"/>
</dbReference>
<evidence type="ECO:0000313" key="7">
    <source>
        <dbReference type="EMBL" id="XBH16618.1"/>
    </source>
</evidence>
<dbReference type="Gene3D" id="3.40.50.2300">
    <property type="match status" value="1"/>
</dbReference>
<dbReference type="InterPro" id="IPR005467">
    <property type="entry name" value="His_kinase_dom"/>
</dbReference>
<dbReference type="PANTHER" id="PTHR43547:SF2">
    <property type="entry name" value="HYBRID SIGNAL TRANSDUCTION HISTIDINE KINASE C"/>
    <property type="match status" value="1"/>
</dbReference>
<gene>
    <name evidence="7" type="ORF">P8935_18830</name>
</gene>
<evidence type="ECO:0000256" key="2">
    <source>
        <dbReference type="ARBA" id="ARBA00012438"/>
    </source>
</evidence>
<comment type="catalytic activity">
    <reaction evidence="1">
        <text>ATP + protein L-histidine = ADP + protein N-phospho-L-histidine.</text>
        <dbReference type="EC" id="2.7.13.3"/>
    </reaction>
</comment>
<feature type="modified residue" description="4-aspartylphosphate" evidence="4">
    <location>
        <position position="56"/>
    </location>
</feature>
<dbReference type="InterPro" id="IPR000014">
    <property type="entry name" value="PAS"/>
</dbReference>
<dbReference type="Gene3D" id="1.10.287.130">
    <property type="match status" value="1"/>
</dbReference>
<dbReference type="SUPFAM" id="SSF55874">
    <property type="entry name" value="ATPase domain of HSP90 chaperone/DNA topoisomerase II/histidine kinase"/>
    <property type="match status" value="1"/>
</dbReference>
<proteinExistence type="predicted"/>
<dbReference type="CDD" id="cd00082">
    <property type="entry name" value="HisKA"/>
    <property type="match status" value="1"/>
</dbReference>
<dbReference type="Gene3D" id="3.30.450.20">
    <property type="entry name" value="PAS domain"/>
    <property type="match status" value="1"/>
</dbReference>
<dbReference type="Pfam" id="PF02518">
    <property type="entry name" value="HATPase_c"/>
    <property type="match status" value="1"/>
</dbReference>
<dbReference type="GO" id="GO:0000155">
    <property type="term" value="F:phosphorelay sensor kinase activity"/>
    <property type="evidence" value="ECO:0007669"/>
    <property type="project" value="InterPro"/>
</dbReference>
<evidence type="ECO:0000256" key="3">
    <source>
        <dbReference type="ARBA" id="ARBA00022553"/>
    </source>
</evidence>
<dbReference type="Pfam" id="PF13188">
    <property type="entry name" value="PAS_8"/>
    <property type="match status" value="1"/>
</dbReference>
<dbReference type="InterPro" id="IPR003661">
    <property type="entry name" value="HisK_dim/P_dom"/>
</dbReference>
<organism evidence="7">
    <name type="scientific">Telmatobacter sp. DSM 110680</name>
    <dbReference type="NCBI Taxonomy" id="3036704"/>
    <lineage>
        <taxon>Bacteria</taxon>
        <taxon>Pseudomonadati</taxon>
        <taxon>Acidobacteriota</taxon>
        <taxon>Terriglobia</taxon>
        <taxon>Terriglobales</taxon>
        <taxon>Acidobacteriaceae</taxon>
        <taxon>Telmatobacter</taxon>
    </lineage>
</organism>
<sequence>MPESLRPRVLIADDREENRYVLARVLDSAGFDCTQTGTGLGALEAAQTIPDIIILDVRLPDISGYEVCRRIKSDPRTASVSVLQISASFTSSDDRVRALEAGADGYLTHPIDRMVLIATVRALLRLRTAEAAARQAANQWQSTFDALSEGLALIDSNGAFLRWNRSFAEISGPKVQIVAGGDAGSFLKSLLGTDDPIKQYGRRYSAEFNIGKRSVEISANPIESERDGQGKILILNDITDRKLAEYALLTAEKLAATGKLANAIAHEINNPLEAVTNLIYLASSSSNTEDIHEFLSRANEELARVSRVTKQSLSFHRDSDRPIAIDVGALIADVISLFERPAAQRRVHLALSRESDVNICGFPGQLTQVFGNLVRNATEAALPGSEVSIRVRLIHRGKNEGARVTIHDRGAGIPESVRDKLFDPFFTTKDLKGSGLGLWVSRTLVVKHQGTIRFRSCRGPGKSGTTFEVFLPTTLV</sequence>
<dbReference type="InterPro" id="IPR036890">
    <property type="entry name" value="HATPase_C_sf"/>
</dbReference>
<dbReference type="InterPro" id="IPR011006">
    <property type="entry name" value="CheY-like_superfamily"/>
</dbReference>
<dbReference type="RefSeq" id="WP_348261847.1">
    <property type="nucleotide sequence ID" value="NZ_CP121196.1"/>
</dbReference>
<evidence type="ECO:0000259" key="6">
    <source>
        <dbReference type="PROSITE" id="PS50110"/>
    </source>
</evidence>
<dbReference type="Pfam" id="PF00072">
    <property type="entry name" value="Response_reg"/>
    <property type="match status" value="1"/>
</dbReference>
<dbReference type="Gene3D" id="3.30.565.10">
    <property type="entry name" value="Histidine kinase-like ATPase, C-terminal domain"/>
    <property type="match status" value="1"/>
</dbReference>
<dbReference type="SMART" id="SM00448">
    <property type="entry name" value="REC"/>
    <property type="match status" value="1"/>
</dbReference>
<dbReference type="SMART" id="SM00387">
    <property type="entry name" value="HATPase_c"/>
    <property type="match status" value="1"/>
</dbReference>
<dbReference type="EMBL" id="CP121196">
    <property type="protein sequence ID" value="XBH16618.1"/>
    <property type="molecule type" value="Genomic_DNA"/>
</dbReference>
<feature type="domain" description="Histidine kinase" evidence="5">
    <location>
        <begin position="263"/>
        <end position="475"/>
    </location>
</feature>
<dbReference type="SUPFAM" id="SSF47384">
    <property type="entry name" value="Homodimeric domain of signal transducing histidine kinase"/>
    <property type="match status" value="1"/>
</dbReference>
<name>A0AAU7DHN1_9BACT</name>
<dbReference type="SUPFAM" id="SSF52172">
    <property type="entry name" value="CheY-like"/>
    <property type="match status" value="1"/>
</dbReference>
<evidence type="ECO:0000256" key="4">
    <source>
        <dbReference type="PROSITE-ProRule" id="PRU00169"/>
    </source>
</evidence>
<dbReference type="NCBIfam" id="TIGR00229">
    <property type="entry name" value="sensory_box"/>
    <property type="match status" value="1"/>
</dbReference>
<dbReference type="InterPro" id="IPR035965">
    <property type="entry name" value="PAS-like_dom_sf"/>
</dbReference>